<dbReference type="Gene3D" id="3.90.640.20">
    <property type="entry name" value="Heat-shock cognate protein, ATPase"/>
    <property type="match status" value="1"/>
</dbReference>
<dbReference type="Proteomes" id="UP000823641">
    <property type="component" value="Unassembled WGS sequence"/>
</dbReference>
<protein>
    <submittedName>
        <fullName evidence="2">DUF3298 domain-containing protein</fullName>
    </submittedName>
</protein>
<dbReference type="Gene3D" id="3.30.565.40">
    <property type="entry name" value="Fervidobacterium nodosum Rt17-B1 like"/>
    <property type="match status" value="1"/>
</dbReference>
<dbReference type="PROSITE" id="PS51257">
    <property type="entry name" value="PROKAR_LIPOPROTEIN"/>
    <property type="match status" value="1"/>
</dbReference>
<dbReference type="AlphaFoldDB" id="A0A9D9N5F8"/>
<dbReference type="Pfam" id="PF11738">
    <property type="entry name" value="DUF3298"/>
    <property type="match status" value="1"/>
</dbReference>
<dbReference type="EMBL" id="JADIMG010000101">
    <property type="protein sequence ID" value="MBO8460865.1"/>
    <property type="molecule type" value="Genomic_DNA"/>
</dbReference>
<evidence type="ECO:0000313" key="3">
    <source>
        <dbReference type="Proteomes" id="UP000823641"/>
    </source>
</evidence>
<reference evidence="2" key="1">
    <citation type="submission" date="2020-10" db="EMBL/GenBank/DDBJ databases">
        <authorList>
            <person name="Gilroy R."/>
        </authorList>
    </citation>
    <scope>NUCLEOTIDE SEQUENCE</scope>
    <source>
        <strain evidence="2">G3-3990</strain>
    </source>
</reference>
<accession>A0A9D9N5F8</accession>
<proteinExistence type="predicted"/>
<name>A0A9D9N5F8_9BACT</name>
<dbReference type="InterPro" id="IPR021729">
    <property type="entry name" value="DUF3298"/>
</dbReference>
<sequence>MKNRHAFASLFLGAIILLITSCQPGKENKEEIIQTKQYAMEVADCLMPGVDDSLRLTVDIDFLDNTSEIPDTVLTKIQQRLIAKSFGEPYMKYVDMDTIIEKFHDDVLREYRLDYVPLYEQMKDGESEEVSINLNNEHMLMVYPMTLQGNVLSYVVERYLYLGGAHGINNRLLLNFDITTGKTLEEKDIFTDDFFSKIHDMLVLNLVRQRDDMSLIEDVQNSDYEIDAIKPNGNFYFAPDGLIYIYNPYEIGPYYLGETNILVPTEEIKPFLKEKWQNIFAE</sequence>
<reference evidence="2" key="2">
    <citation type="journal article" date="2021" name="PeerJ">
        <title>Extensive microbial diversity within the chicken gut microbiome revealed by metagenomics and culture.</title>
        <authorList>
            <person name="Gilroy R."/>
            <person name="Ravi A."/>
            <person name="Getino M."/>
            <person name="Pursley I."/>
            <person name="Horton D.L."/>
            <person name="Alikhan N.F."/>
            <person name="Baker D."/>
            <person name="Gharbi K."/>
            <person name="Hall N."/>
            <person name="Watson M."/>
            <person name="Adriaenssens E.M."/>
            <person name="Foster-Nyarko E."/>
            <person name="Jarju S."/>
            <person name="Secka A."/>
            <person name="Antonio M."/>
            <person name="Oren A."/>
            <person name="Chaudhuri R.R."/>
            <person name="La Ragione R."/>
            <person name="Hildebrand F."/>
            <person name="Pallen M.J."/>
        </authorList>
    </citation>
    <scope>NUCLEOTIDE SEQUENCE</scope>
    <source>
        <strain evidence="2">G3-3990</strain>
    </source>
</reference>
<feature type="domain" description="DUF3298" evidence="1">
    <location>
        <begin position="187"/>
        <end position="265"/>
    </location>
</feature>
<evidence type="ECO:0000259" key="1">
    <source>
        <dbReference type="Pfam" id="PF11738"/>
    </source>
</evidence>
<organism evidence="2 3">
    <name type="scientific">Candidatus Gallipaludibacter merdavium</name>
    <dbReference type="NCBI Taxonomy" id="2840839"/>
    <lineage>
        <taxon>Bacteria</taxon>
        <taxon>Pseudomonadati</taxon>
        <taxon>Bacteroidota</taxon>
        <taxon>Bacteroidia</taxon>
        <taxon>Bacteroidales</taxon>
        <taxon>Candidatus Gallipaludibacter</taxon>
    </lineage>
</organism>
<dbReference type="InterPro" id="IPR037126">
    <property type="entry name" value="PdaC/RsiV-like_sf"/>
</dbReference>
<comment type="caution">
    <text evidence="2">The sequence shown here is derived from an EMBL/GenBank/DDBJ whole genome shotgun (WGS) entry which is preliminary data.</text>
</comment>
<evidence type="ECO:0000313" key="2">
    <source>
        <dbReference type="EMBL" id="MBO8460865.1"/>
    </source>
</evidence>
<gene>
    <name evidence="2" type="ORF">IAA73_11135</name>
</gene>